<dbReference type="Proteomes" id="UP001223144">
    <property type="component" value="Unassembled WGS sequence"/>
</dbReference>
<evidence type="ECO:0000313" key="1">
    <source>
        <dbReference type="EMBL" id="MDH2391162.1"/>
    </source>
</evidence>
<protein>
    <submittedName>
        <fullName evidence="1">Uncharacterized protein</fullName>
    </submittedName>
</protein>
<sequence length="72" mass="7745">MAFFLLIYGCTLGQERGFDDPLIPPMLGAAVVLGVQEAGTGVRSGWTGWWPSRSGWRSRCSGGPCRRRGATS</sequence>
<dbReference type="EMBL" id="JARWBG010000024">
    <property type="protein sequence ID" value="MDH2391162.1"/>
    <property type="molecule type" value="Genomic_DNA"/>
</dbReference>
<name>A0ABT6HR10_9ACTN</name>
<dbReference type="RefSeq" id="WP_279929901.1">
    <property type="nucleotide sequence ID" value="NZ_JARWBG010000024.1"/>
</dbReference>
<comment type="caution">
    <text evidence="1">The sequence shown here is derived from an EMBL/GenBank/DDBJ whole genome shotgun (WGS) entry which is preliminary data.</text>
</comment>
<organism evidence="1 2">
    <name type="scientific">Streptomyces chengmaiensis</name>
    <dbReference type="NCBI Taxonomy" id="3040919"/>
    <lineage>
        <taxon>Bacteria</taxon>
        <taxon>Bacillati</taxon>
        <taxon>Actinomycetota</taxon>
        <taxon>Actinomycetes</taxon>
        <taxon>Kitasatosporales</taxon>
        <taxon>Streptomycetaceae</taxon>
        <taxon>Streptomyces</taxon>
    </lineage>
</organism>
<gene>
    <name evidence="1" type="ORF">QCN29_20680</name>
</gene>
<keyword evidence="2" id="KW-1185">Reference proteome</keyword>
<accession>A0ABT6HR10</accession>
<proteinExistence type="predicted"/>
<reference evidence="1 2" key="1">
    <citation type="submission" date="2023-04" db="EMBL/GenBank/DDBJ databases">
        <title>Streptomyces chengmaiensis sp. nov. isolated from the stem of mangrove plant in Hainan.</title>
        <authorList>
            <person name="Huang X."/>
            <person name="Zhou S."/>
            <person name="Chu X."/>
            <person name="Xie Y."/>
            <person name="Lin Y."/>
        </authorList>
    </citation>
    <scope>NUCLEOTIDE SEQUENCE [LARGE SCALE GENOMIC DNA]</scope>
    <source>
        <strain evidence="1 2">HNM0663</strain>
    </source>
</reference>
<evidence type="ECO:0000313" key="2">
    <source>
        <dbReference type="Proteomes" id="UP001223144"/>
    </source>
</evidence>